<organism evidence="8 9">
    <name type="scientific">Hypsibius exemplaris</name>
    <name type="common">Freshwater tardigrade</name>
    <dbReference type="NCBI Taxonomy" id="2072580"/>
    <lineage>
        <taxon>Eukaryota</taxon>
        <taxon>Metazoa</taxon>
        <taxon>Ecdysozoa</taxon>
        <taxon>Tardigrada</taxon>
        <taxon>Eutardigrada</taxon>
        <taxon>Parachela</taxon>
        <taxon>Hypsibioidea</taxon>
        <taxon>Hypsibiidae</taxon>
        <taxon>Hypsibius</taxon>
    </lineage>
</organism>
<evidence type="ECO:0000256" key="3">
    <source>
        <dbReference type="ARBA" id="ARBA00022741"/>
    </source>
</evidence>
<dbReference type="Pfam" id="PF00069">
    <property type="entry name" value="Pkinase"/>
    <property type="match status" value="1"/>
</dbReference>
<evidence type="ECO:0000256" key="5">
    <source>
        <dbReference type="ARBA" id="ARBA00022840"/>
    </source>
</evidence>
<keyword evidence="2" id="KW-0808">Transferase</keyword>
<sequence>MTSATITVRILSLDESVVSTQEHTFNVEKVIGYGGYGKVFKCQWRGKAPLPNDPLCMAGKELNNPVPATEYEEGESRNTLRRLQSLQHENVLKTFHIGFESPAMANHSTQHPNSCWTVWIFQELCDGSLHDLLLKQALASRIVLNYTLQLLQGLDYLHGAKAIHTDLKGQNILLTQNNRLIKIGDLDNYVRLRGTRTCSDDVTKVMGTEHFMSPEMTLQGFVDGKSEKIGRRTDIWSVGCLVLEMISQCRWTIGLKPAAGWKRDTLMQFYETHPEGSPDIPKNIRGKCNDLLKLCFRRDPQQRPEAAALIALLTPYNNTDLDWTRV</sequence>
<gene>
    <name evidence="8" type="ORF">BV898_02076</name>
</gene>
<dbReference type="SUPFAM" id="SSF56112">
    <property type="entry name" value="Protein kinase-like (PK-like)"/>
    <property type="match status" value="1"/>
</dbReference>
<proteinExistence type="predicted"/>
<dbReference type="AlphaFoldDB" id="A0A1W0X9Q2"/>
<keyword evidence="3 6" id="KW-0547">Nucleotide-binding</keyword>
<dbReference type="Gene3D" id="1.10.510.10">
    <property type="entry name" value="Transferase(Phosphotransferase) domain 1"/>
    <property type="match status" value="1"/>
</dbReference>
<dbReference type="PROSITE" id="PS00107">
    <property type="entry name" value="PROTEIN_KINASE_ATP"/>
    <property type="match status" value="1"/>
</dbReference>
<dbReference type="GO" id="GO:0005524">
    <property type="term" value="F:ATP binding"/>
    <property type="evidence" value="ECO:0007669"/>
    <property type="project" value="UniProtKB-UniRule"/>
</dbReference>
<dbReference type="GO" id="GO:0004674">
    <property type="term" value="F:protein serine/threonine kinase activity"/>
    <property type="evidence" value="ECO:0007669"/>
    <property type="project" value="UniProtKB-KW"/>
</dbReference>
<keyword evidence="1" id="KW-0723">Serine/threonine-protein kinase</keyword>
<dbReference type="PROSITE" id="PS50011">
    <property type="entry name" value="PROTEIN_KINASE_DOM"/>
    <property type="match status" value="1"/>
</dbReference>
<dbReference type="PIRSF" id="PIRSF000654">
    <property type="entry name" value="Integrin-linked_kinase"/>
    <property type="match status" value="1"/>
</dbReference>
<name>A0A1W0X9Q2_HYPEX</name>
<comment type="caution">
    <text evidence="8">The sequence shown here is derived from an EMBL/GenBank/DDBJ whole genome shotgun (WGS) entry which is preliminary data.</text>
</comment>
<dbReference type="EMBL" id="MTYJ01000008">
    <property type="protein sequence ID" value="OQV24124.1"/>
    <property type="molecule type" value="Genomic_DNA"/>
</dbReference>
<feature type="binding site" evidence="6">
    <location>
        <position position="60"/>
    </location>
    <ligand>
        <name>ATP</name>
        <dbReference type="ChEBI" id="CHEBI:30616"/>
    </ligand>
</feature>
<dbReference type="InterPro" id="IPR017441">
    <property type="entry name" value="Protein_kinase_ATP_BS"/>
</dbReference>
<dbReference type="Gene3D" id="3.30.200.20">
    <property type="entry name" value="Phosphorylase Kinase, domain 1"/>
    <property type="match status" value="1"/>
</dbReference>
<evidence type="ECO:0000313" key="9">
    <source>
        <dbReference type="Proteomes" id="UP000192578"/>
    </source>
</evidence>
<dbReference type="OrthoDB" id="248923at2759"/>
<keyword evidence="4 8" id="KW-0418">Kinase</keyword>
<dbReference type="InterPro" id="IPR000719">
    <property type="entry name" value="Prot_kinase_dom"/>
</dbReference>
<keyword evidence="5 6" id="KW-0067">ATP-binding</keyword>
<reference evidence="9" key="1">
    <citation type="submission" date="2017-01" db="EMBL/GenBank/DDBJ databases">
        <title>Comparative genomics of anhydrobiosis in the tardigrade Hypsibius dujardini.</title>
        <authorList>
            <person name="Yoshida Y."/>
            <person name="Koutsovoulos G."/>
            <person name="Laetsch D."/>
            <person name="Stevens L."/>
            <person name="Kumar S."/>
            <person name="Horikawa D."/>
            <person name="Ishino K."/>
            <person name="Komine S."/>
            <person name="Tomita M."/>
            <person name="Blaxter M."/>
            <person name="Arakawa K."/>
        </authorList>
    </citation>
    <scope>NUCLEOTIDE SEQUENCE [LARGE SCALE GENOMIC DNA]</scope>
    <source>
        <strain evidence="9">Z151</strain>
    </source>
</reference>
<evidence type="ECO:0000256" key="6">
    <source>
        <dbReference type="PROSITE-ProRule" id="PRU10141"/>
    </source>
</evidence>
<dbReference type="InterPro" id="IPR011009">
    <property type="entry name" value="Kinase-like_dom_sf"/>
</dbReference>
<evidence type="ECO:0000256" key="1">
    <source>
        <dbReference type="ARBA" id="ARBA00022527"/>
    </source>
</evidence>
<protein>
    <submittedName>
        <fullName evidence="8">Mitogen-activated protein kinase kinase kinase 4</fullName>
    </submittedName>
</protein>
<dbReference type="PANTHER" id="PTHR11584:SF369">
    <property type="entry name" value="MITOGEN-ACTIVATED PROTEIN KINASE KINASE KINASE 19-RELATED"/>
    <property type="match status" value="1"/>
</dbReference>
<accession>A0A1W0X9Q2</accession>
<dbReference type="Proteomes" id="UP000192578">
    <property type="component" value="Unassembled WGS sequence"/>
</dbReference>
<feature type="domain" description="Protein kinase" evidence="7">
    <location>
        <begin position="25"/>
        <end position="317"/>
    </location>
</feature>
<evidence type="ECO:0000256" key="2">
    <source>
        <dbReference type="ARBA" id="ARBA00022679"/>
    </source>
</evidence>
<dbReference type="SMART" id="SM00220">
    <property type="entry name" value="S_TKc"/>
    <property type="match status" value="1"/>
</dbReference>
<dbReference type="GO" id="GO:0035556">
    <property type="term" value="P:intracellular signal transduction"/>
    <property type="evidence" value="ECO:0007669"/>
    <property type="project" value="UniProtKB-ARBA"/>
</dbReference>
<evidence type="ECO:0000259" key="7">
    <source>
        <dbReference type="PROSITE" id="PS50011"/>
    </source>
</evidence>
<evidence type="ECO:0000313" key="8">
    <source>
        <dbReference type="EMBL" id="OQV24124.1"/>
    </source>
</evidence>
<evidence type="ECO:0000256" key="4">
    <source>
        <dbReference type="ARBA" id="ARBA00022777"/>
    </source>
</evidence>
<keyword evidence="9" id="KW-1185">Reference proteome</keyword>
<dbReference type="PANTHER" id="PTHR11584">
    <property type="entry name" value="SERINE/THREONINE PROTEIN KINASE"/>
    <property type="match status" value="1"/>
</dbReference>